<dbReference type="AlphaFoldDB" id="A0A9V1FQ77"/>
<dbReference type="RefSeq" id="XP_019306932.1">
    <property type="nucleotide sequence ID" value="XM_019451387.2"/>
</dbReference>
<comment type="similarity">
    <text evidence="2">Belongs to the COX16 family.</text>
</comment>
<evidence type="ECO:0000256" key="6">
    <source>
        <dbReference type="ARBA" id="ARBA00022989"/>
    </source>
</evidence>
<dbReference type="InterPro" id="IPR020164">
    <property type="entry name" value="Cyt_c_Oxase_assmbl_COX16"/>
</dbReference>
<evidence type="ECO:0000256" key="9">
    <source>
        <dbReference type="SAM" id="Phobius"/>
    </source>
</evidence>
<keyword evidence="8 9" id="KW-0472">Membrane</keyword>
<comment type="subcellular location">
    <subcellularLocation>
        <location evidence="1">Mitochondrion inner membrane</location>
        <topology evidence="1">Single-pass membrane protein</topology>
    </subcellularLocation>
</comment>
<sequence>MSTQAVMRALRKNKTLRYGVPMLVLIVGGSFGLREFSQIRYDAVKIKIDPELEKKLKMNKVSLESEYEIPWGQEIPGWANRLGRLSYLCPLCAELAPQGPADAFSASEPHEPCTPQPGVLTKHRRENLPHLVF</sequence>
<accession>A0A9V1FQ77</accession>
<evidence type="ECO:0000256" key="2">
    <source>
        <dbReference type="ARBA" id="ARBA00008370"/>
    </source>
</evidence>
<keyword evidence="6 9" id="KW-1133">Transmembrane helix</keyword>
<evidence type="ECO:0000313" key="11">
    <source>
        <dbReference type="RefSeq" id="XP_019306932.1"/>
    </source>
</evidence>
<name>A0A9V1FQ77_PANPR</name>
<keyword evidence="7" id="KW-0496">Mitochondrion</keyword>
<dbReference type="GeneID" id="109268236"/>
<dbReference type="Proteomes" id="UP001165780">
    <property type="component" value="Unplaced"/>
</dbReference>
<evidence type="ECO:0000256" key="3">
    <source>
        <dbReference type="ARBA" id="ARBA00021814"/>
    </source>
</evidence>
<dbReference type="PANTHER" id="PTHR17130">
    <property type="entry name" value="MITOCHONDRIAL OUTER MEMBRANE PROTEIN 25"/>
    <property type="match status" value="1"/>
</dbReference>
<dbReference type="PANTHER" id="PTHR17130:SF14">
    <property type="entry name" value="CYTOCHROME C OXIDASE ASSEMBLY PROTEIN COX16 HOMOLOG, MITOCHONDRIAL"/>
    <property type="match status" value="1"/>
</dbReference>
<dbReference type="Pfam" id="PF14138">
    <property type="entry name" value="COX16"/>
    <property type="match status" value="1"/>
</dbReference>
<evidence type="ECO:0000256" key="4">
    <source>
        <dbReference type="ARBA" id="ARBA00022692"/>
    </source>
</evidence>
<evidence type="ECO:0000313" key="10">
    <source>
        <dbReference type="Proteomes" id="UP001165780"/>
    </source>
</evidence>
<evidence type="ECO:0000256" key="1">
    <source>
        <dbReference type="ARBA" id="ARBA00004434"/>
    </source>
</evidence>
<organism evidence="10 11">
    <name type="scientific">Panthera pardus</name>
    <name type="common">Leopard</name>
    <name type="synonym">Felis pardus</name>
    <dbReference type="NCBI Taxonomy" id="9691"/>
    <lineage>
        <taxon>Eukaryota</taxon>
        <taxon>Metazoa</taxon>
        <taxon>Chordata</taxon>
        <taxon>Craniata</taxon>
        <taxon>Vertebrata</taxon>
        <taxon>Euteleostomi</taxon>
        <taxon>Mammalia</taxon>
        <taxon>Eutheria</taxon>
        <taxon>Laurasiatheria</taxon>
        <taxon>Carnivora</taxon>
        <taxon>Feliformia</taxon>
        <taxon>Felidae</taxon>
        <taxon>Pantherinae</taxon>
        <taxon>Panthera</taxon>
    </lineage>
</organism>
<protein>
    <recommendedName>
        <fullName evidence="3">Cytochrome c oxidase assembly protein COX16 homolog, mitochondrial</fullName>
    </recommendedName>
</protein>
<keyword evidence="4 9" id="KW-0812">Transmembrane</keyword>
<dbReference type="KEGG" id="ppad:109268236"/>
<proteinExistence type="inferred from homology"/>
<evidence type="ECO:0000256" key="8">
    <source>
        <dbReference type="ARBA" id="ARBA00023136"/>
    </source>
</evidence>
<keyword evidence="10" id="KW-1185">Reference proteome</keyword>
<dbReference type="GO" id="GO:0005743">
    <property type="term" value="C:mitochondrial inner membrane"/>
    <property type="evidence" value="ECO:0007669"/>
    <property type="project" value="UniProtKB-SubCell"/>
</dbReference>
<evidence type="ECO:0000256" key="5">
    <source>
        <dbReference type="ARBA" id="ARBA00022792"/>
    </source>
</evidence>
<keyword evidence="5" id="KW-0999">Mitochondrion inner membrane</keyword>
<reference evidence="11" key="1">
    <citation type="submission" date="2025-08" db="UniProtKB">
        <authorList>
            <consortium name="RefSeq"/>
        </authorList>
    </citation>
    <scope>IDENTIFICATION</scope>
    <source>
        <tissue evidence="11">Whole blood</tissue>
    </source>
</reference>
<dbReference type="OrthoDB" id="5516033at2759"/>
<evidence type="ECO:0000256" key="7">
    <source>
        <dbReference type="ARBA" id="ARBA00023128"/>
    </source>
</evidence>
<gene>
    <name evidence="11" type="primary">LOC109268236</name>
</gene>
<feature type="transmembrane region" description="Helical" evidence="9">
    <location>
        <begin position="16"/>
        <end position="33"/>
    </location>
</feature>
<dbReference type="GO" id="GO:0033617">
    <property type="term" value="P:mitochondrial respiratory chain complex IV assembly"/>
    <property type="evidence" value="ECO:0007669"/>
    <property type="project" value="TreeGrafter"/>
</dbReference>